<dbReference type="Proteomes" id="UP001162131">
    <property type="component" value="Unassembled WGS sequence"/>
</dbReference>
<sequence length="69" mass="8256">MEKVRAETIREFITMYPGITVAEFIEKLRERWTEHVTQIFDREISMVVMEYREAMKMIVAEVKKAEISS</sequence>
<proteinExistence type="predicted"/>
<gene>
    <name evidence="1" type="ORF">BSTOLATCC_MIC22224</name>
</gene>
<protein>
    <submittedName>
        <fullName evidence="1">Uncharacterized protein</fullName>
    </submittedName>
</protein>
<evidence type="ECO:0000313" key="2">
    <source>
        <dbReference type="Proteomes" id="UP001162131"/>
    </source>
</evidence>
<dbReference type="EMBL" id="CAJZBQ010000021">
    <property type="protein sequence ID" value="CAG9318864.1"/>
    <property type="molecule type" value="Genomic_DNA"/>
</dbReference>
<organism evidence="1 2">
    <name type="scientific">Blepharisma stoltei</name>
    <dbReference type="NCBI Taxonomy" id="1481888"/>
    <lineage>
        <taxon>Eukaryota</taxon>
        <taxon>Sar</taxon>
        <taxon>Alveolata</taxon>
        <taxon>Ciliophora</taxon>
        <taxon>Postciliodesmatophora</taxon>
        <taxon>Heterotrichea</taxon>
        <taxon>Heterotrichida</taxon>
        <taxon>Blepharismidae</taxon>
        <taxon>Blepharisma</taxon>
    </lineage>
</organism>
<dbReference type="AlphaFoldDB" id="A0AAU9J0G6"/>
<accession>A0AAU9J0G6</accession>
<reference evidence="1" key="1">
    <citation type="submission" date="2021-09" db="EMBL/GenBank/DDBJ databases">
        <authorList>
            <consortium name="AG Swart"/>
            <person name="Singh M."/>
            <person name="Singh A."/>
            <person name="Seah K."/>
            <person name="Emmerich C."/>
        </authorList>
    </citation>
    <scope>NUCLEOTIDE SEQUENCE</scope>
    <source>
        <strain evidence="1">ATCC30299</strain>
    </source>
</reference>
<name>A0AAU9J0G6_9CILI</name>
<evidence type="ECO:0000313" key="1">
    <source>
        <dbReference type="EMBL" id="CAG9318864.1"/>
    </source>
</evidence>
<comment type="caution">
    <text evidence="1">The sequence shown here is derived from an EMBL/GenBank/DDBJ whole genome shotgun (WGS) entry which is preliminary data.</text>
</comment>
<keyword evidence="2" id="KW-1185">Reference proteome</keyword>